<comment type="caution">
    <text evidence="2">The sequence shown here is derived from an EMBL/GenBank/DDBJ whole genome shotgun (WGS) entry which is preliminary data.</text>
</comment>
<evidence type="ECO:0000256" key="1">
    <source>
        <dbReference type="SAM" id="MobiDB-lite"/>
    </source>
</evidence>
<dbReference type="PANTHER" id="PTHR23082">
    <property type="entry name" value="TRANSCRIPTION INITIATION FACTOR IIIC TFIIIC , POLYPEPTIDE 3-RELATED"/>
    <property type="match status" value="1"/>
</dbReference>
<evidence type="ECO:0000313" key="2">
    <source>
        <dbReference type="EMBL" id="KAJ3486298.1"/>
    </source>
</evidence>
<feature type="region of interest" description="Disordered" evidence="1">
    <location>
        <begin position="529"/>
        <end position="574"/>
    </location>
</feature>
<dbReference type="PANTHER" id="PTHR23082:SF0">
    <property type="entry name" value="GENERAL TRANSCRIPTION FACTOR 3C POLYPEPTIDE 3"/>
    <property type="match status" value="1"/>
</dbReference>
<protein>
    <submittedName>
        <fullName evidence="2">Uncharacterized protein</fullName>
    </submittedName>
</protein>
<gene>
    <name evidence="2" type="ORF">NLI96_g4322</name>
</gene>
<proteinExistence type="predicted"/>
<dbReference type="GO" id="GO:0006383">
    <property type="term" value="P:transcription by RNA polymerase III"/>
    <property type="evidence" value="ECO:0007669"/>
    <property type="project" value="InterPro"/>
</dbReference>
<name>A0AAD5YI52_9APHY</name>
<feature type="compositionally biased region" description="Low complexity" evidence="1">
    <location>
        <begin position="28"/>
        <end position="37"/>
    </location>
</feature>
<dbReference type="Pfam" id="PF14559">
    <property type="entry name" value="TPR_19"/>
    <property type="match status" value="1"/>
</dbReference>
<feature type="region of interest" description="Disordered" evidence="1">
    <location>
        <begin position="1"/>
        <end position="65"/>
    </location>
</feature>
<sequence>MMSHDSLDVNGSGSEDGEDMFLREGQSSEEVSSSDASSSEEEDSGSDEEVAGQGHIQQVDAGTDKDFDRLVQEIRQTSTGSSTGVLNKVWDFNVDDQEAEFRDDLREASGVGRRKKGKRARRSGPVLSQQVKALVGEGNQAFIDGDIPEAIRVMQEVIRIEPRASSAWNVLARCYESSGDNQKALQLRIMGAHLNQDPEEWEALAQKSKKLYILDPNNTSALWERATLAKEIGELRTTRHALLAILKVIPHDLSVLEELRPVLIELSDLSQCASLYQAAFDHYSRSFPFGTATGSTPDSSIPGGGFGPMEVLVLADLYNTLGEFERAVETIRKGCRWLQGRSKQAFWDNCEDDREFDVAEGIRGADGDLEPGMYPLDVNARHRLAIARIKMGDIAEGKVTCTLHVQTVQVFSQDVKEYAALFGEIADAYFDRELYADAGVIYETLGGDTELPVGAWLVIYGKRQRSTGTVCLSYKLRRSGFHTSTVLVLEAEPTHNEAKMKLAEIYEILNEPRKALDLVLQVIDSRKKRPVPKPGVDHTGGSIDDSGQTSLFEERAKTKSSQKATSSGSKSQKLTISQLRELESQKEKEVMLGYHRVKELWPRMLASEDEAVREWLVEAEKLIETFRETKNLFLTSRHQGFRGMFPRSSRRQNTEATEESMASRLQLELGRDTITRRSRVEGGLAPTVNSFRTVTFDDWLRLFMQYAFVLTKRGDFELAHEILRHISYSNAFQTRSAQDSIRYALIDPLCFLKPARSLLTDPKQLSSRLGN</sequence>
<accession>A0AAD5YI52</accession>
<dbReference type="Gene3D" id="1.25.40.10">
    <property type="entry name" value="Tetratricopeptide repeat domain"/>
    <property type="match status" value="2"/>
</dbReference>
<evidence type="ECO:0000313" key="3">
    <source>
        <dbReference type="Proteomes" id="UP001212997"/>
    </source>
</evidence>
<reference evidence="2" key="1">
    <citation type="submission" date="2022-07" db="EMBL/GenBank/DDBJ databases">
        <title>Genome Sequence of Physisporinus lineatus.</title>
        <authorList>
            <person name="Buettner E."/>
        </authorList>
    </citation>
    <scope>NUCLEOTIDE SEQUENCE</scope>
    <source>
        <strain evidence="2">VT162</strain>
    </source>
</reference>
<dbReference type="GO" id="GO:0000127">
    <property type="term" value="C:transcription factor TFIIIC complex"/>
    <property type="evidence" value="ECO:0007669"/>
    <property type="project" value="TreeGrafter"/>
</dbReference>
<dbReference type="InterPro" id="IPR039340">
    <property type="entry name" value="Tfc4/TFIIIC-102/Sfc4"/>
</dbReference>
<organism evidence="2 3">
    <name type="scientific">Meripilus lineatus</name>
    <dbReference type="NCBI Taxonomy" id="2056292"/>
    <lineage>
        <taxon>Eukaryota</taxon>
        <taxon>Fungi</taxon>
        <taxon>Dikarya</taxon>
        <taxon>Basidiomycota</taxon>
        <taxon>Agaricomycotina</taxon>
        <taxon>Agaricomycetes</taxon>
        <taxon>Polyporales</taxon>
        <taxon>Meripilaceae</taxon>
        <taxon>Meripilus</taxon>
    </lineage>
</organism>
<dbReference type="AlphaFoldDB" id="A0AAD5YI52"/>
<dbReference type="EMBL" id="JANAWD010000125">
    <property type="protein sequence ID" value="KAJ3486298.1"/>
    <property type="molecule type" value="Genomic_DNA"/>
</dbReference>
<feature type="compositionally biased region" description="Acidic residues" evidence="1">
    <location>
        <begin position="38"/>
        <end position="50"/>
    </location>
</feature>
<dbReference type="InterPro" id="IPR011990">
    <property type="entry name" value="TPR-like_helical_dom_sf"/>
</dbReference>
<dbReference type="SUPFAM" id="SSF48452">
    <property type="entry name" value="TPR-like"/>
    <property type="match status" value="2"/>
</dbReference>
<feature type="compositionally biased region" description="Low complexity" evidence="1">
    <location>
        <begin position="559"/>
        <end position="573"/>
    </location>
</feature>
<keyword evidence="3" id="KW-1185">Reference proteome</keyword>
<dbReference type="Proteomes" id="UP001212997">
    <property type="component" value="Unassembled WGS sequence"/>
</dbReference>